<name>A0A0S1GNI6_AERSA</name>
<accession>A0A0S1GNI6</accession>
<keyword evidence="1" id="KW-0614">Plasmid</keyword>
<reference evidence="1" key="1">
    <citation type="submission" date="2015-07" db="EMBL/GenBank/DDBJ databases">
        <title>The mesophilic/psychrophilic dichotomy of Aeromonas salmonicida.</title>
        <authorList>
            <person name="Vincent A.T."/>
            <person name="Trudel M.V."/>
            <person name="Freschi L."/>
            <person name="Nagar V."/>
            <person name="Levesque R.C."/>
            <person name="Charette S.J."/>
        </authorList>
    </citation>
    <scope>NUCLEOTIDE SEQUENCE</scope>
    <source>
        <strain evidence="1">Y47</strain>
        <plasmid evidence="1">pY47-1</plasmid>
    </source>
</reference>
<proteinExistence type="predicted"/>
<organism evidence="1">
    <name type="scientific">Aeromonas salmonicida</name>
    <dbReference type="NCBI Taxonomy" id="645"/>
    <lineage>
        <taxon>Bacteria</taxon>
        <taxon>Pseudomonadati</taxon>
        <taxon>Pseudomonadota</taxon>
        <taxon>Gammaproteobacteria</taxon>
        <taxon>Aeromonadales</taxon>
        <taxon>Aeromonadaceae</taxon>
        <taxon>Aeromonas</taxon>
    </lineage>
</organism>
<protein>
    <submittedName>
        <fullName evidence="1">Uncharacterized protein</fullName>
    </submittedName>
</protein>
<sequence>MVVLWLGQDSHFAGIFRRLDFADVPIAAPVSCRGAKGGPL</sequence>
<geneLocation type="plasmid" evidence="1">
    <name>pY47-1</name>
</geneLocation>
<evidence type="ECO:0000313" key="1">
    <source>
        <dbReference type="EMBL" id="ALK43975.1"/>
    </source>
</evidence>
<dbReference type="AlphaFoldDB" id="A0A0S1GNI6"/>
<dbReference type="EMBL" id="KT334396">
    <property type="protein sequence ID" value="ALK43975.1"/>
    <property type="molecule type" value="Genomic_DNA"/>
</dbReference>